<keyword evidence="1" id="KW-0812">Transmembrane</keyword>
<evidence type="ECO:0000256" key="1">
    <source>
        <dbReference type="SAM" id="Phobius"/>
    </source>
</evidence>
<feature type="transmembrane region" description="Helical" evidence="1">
    <location>
        <begin position="58"/>
        <end position="79"/>
    </location>
</feature>
<feature type="transmembrane region" description="Helical" evidence="1">
    <location>
        <begin position="100"/>
        <end position="120"/>
    </location>
</feature>
<accession>A0A7C9HS78</accession>
<sequence length="123" mass="13486">MLRSYYQYLNQLALWSQRLSMDGDSSLLRVCLIASAAQYLNLLALVMVWQALTPNRLLLTLPVFMGAIVLLVAVNAYFLSRYVAGRGDSSEARGRPSILVPMYLGGTLLTFIGAGVLLASRNS</sequence>
<gene>
    <name evidence="2" type="ORF">GN331_08000</name>
</gene>
<comment type="caution">
    <text evidence="2">The sequence shown here is derived from an EMBL/GenBank/DDBJ whole genome shotgun (WGS) entry which is preliminary data.</text>
</comment>
<organism evidence="2 3">
    <name type="scientific">Noviluteimonas gilva</name>
    <dbReference type="NCBI Taxonomy" id="2682097"/>
    <lineage>
        <taxon>Bacteria</taxon>
        <taxon>Pseudomonadati</taxon>
        <taxon>Pseudomonadota</taxon>
        <taxon>Gammaproteobacteria</taxon>
        <taxon>Lysobacterales</taxon>
        <taxon>Lysobacteraceae</taxon>
        <taxon>Noviluteimonas</taxon>
    </lineage>
</organism>
<dbReference type="Proteomes" id="UP000479692">
    <property type="component" value="Unassembled WGS sequence"/>
</dbReference>
<protein>
    <submittedName>
        <fullName evidence="2">Uncharacterized protein</fullName>
    </submittedName>
</protein>
<proteinExistence type="predicted"/>
<dbReference type="AlphaFoldDB" id="A0A7C9HS78"/>
<keyword evidence="3" id="KW-1185">Reference proteome</keyword>
<feature type="transmembrane region" description="Helical" evidence="1">
    <location>
        <begin position="27"/>
        <end position="52"/>
    </location>
</feature>
<reference evidence="2 3" key="1">
    <citation type="submission" date="2019-12" db="EMBL/GenBank/DDBJ databases">
        <authorList>
            <person name="Xu J."/>
        </authorList>
    </citation>
    <scope>NUCLEOTIDE SEQUENCE [LARGE SCALE GENOMIC DNA]</scope>
    <source>
        <strain evidence="2 3">HX-5-24</strain>
    </source>
</reference>
<keyword evidence="1" id="KW-0472">Membrane</keyword>
<keyword evidence="1" id="KW-1133">Transmembrane helix</keyword>
<evidence type="ECO:0000313" key="2">
    <source>
        <dbReference type="EMBL" id="MUV14153.1"/>
    </source>
</evidence>
<dbReference type="RefSeq" id="WP_156641471.1">
    <property type="nucleotide sequence ID" value="NZ_WOXT01000002.1"/>
</dbReference>
<dbReference type="EMBL" id="WOXT01000002">
    <property type="protein sequence ID" value="MUV14153.1"/>
    <property type="molecule type" value="Genomic_DNA"/>
</dbReference>
<name>A0A7C9HS78_9GAMM</name>
<evidence type="ECO:0000313" key="3">
    <source>
        <dbReference type="Proteomes" id="UP000479692"/>
    </source>
</evidence>